<dbReference type="AlphaFoldDB" id="A0A918F710"/>
<keyword evidence="2" id="KW-1185">Reference proteome</keyword>
<dbReference type="EMBL" id="BMSX01000004">
    <property type="protein sequence ID" value="GGR07314.1"/>
    <property type="molecule type" value="Genomic_DNA"/>
</dbReference>
<evidence type="ECO:0000313" key="1">
    <source>
        <dbReference type="EMBL" id="GGR07314.1"/>
    </source>
</evidence>
<evidence type="ECO:0008006" key="3">
    <source>
        <dbReference type="Google" id="ProtNLM"/>
    </source>
</evidence>
<proteinExistence type="predicted"/>
<gene>
    <name evidence="1" type="ORF">GCM10010251_24040</name>
</gene>
<protein>
    <recommendedName>
        <fullName evidence="3">DUF559 domain-containing protein</fullName>
    </recommendedName>
</protein>
<evidence type="ECO:0000313" key="2">
    <source>
        <dbReference type="Proteomes" id="UP000658320"/>
    </source>
</evidence>
<reference evidence="1" key="2">
    <citation type="submission" date="2020-09" db="EMBL/GenBank/DDBJ databases">
        <authorList>
            <person name="Sun Q."/>
            <person name="Ohkuma M."/>
        </authorList>
    </citation>
    <scope>NUCLEOTIDE SEQUENCE</scope>
    <source>
        <strain evidence="1">JCM 4346</strain>
    </source>
</reference>
<accession>A0A918F710</accession>
<dbReference type="Proteomes" id="UP000658320">
    <property type="component" value="Unassembled WGS sequence"/>
</dbReference>
<organism evidence="1 2">
    <name type="scientific">Streptomyces aurantiogriseus</name>
    <dbReference type="NCBI Taxonomy" id="66870"/>
    <lineage>
        <taxon>Bacteria</taxon>
        <taxon>Bacillati</taxon>
        <taxon>Actinomycetota</taxon>
        <taxon>Actinomycetes</taxon>
        <taxon>Kitasatosporales</taxon>
        <taxon>Streptomycetaceae</taxon>
        <taxon>Streptomyces</taxon>
    </lineage>
</organism>
<name>A0A918F710_9ACTN</name>
<reference evidence="1" key="1">
    <citation type="journal article" date="2014" name="Int. J. Syst. Evol. Microbiol.">
        <title>Complete genome sequence of Corynebacterium casei LMG S-19264T (=DSM 44701T), isolated from a smear-ripened cheese.</title>
        <authorList>
            <consortium name="US DOE Joint Genome Institute (JGI-PGF)"/>
            <person name="Walter F."/>
            <person name="Albersmeier A."/>
            <person name="Kalinowski J."/>
            <person name="Ruckert C."/>
        </authorList>
    </citation>
    <scope>NUCLEOTIDE SEQUENCE</scope>
    <source>
        <strain evidence="1">JCM 4346</strain>
    </source>
</reference>
<comment type="caution">
    <text evidence="1">The sequence shown here is derived from an EMBL/GenBank/DDBJ whole genome shotgun (WGS) entry which is preliminary data.</text>
</comment>
<sequence length="311" mass="34790">MRELAEGRVLLTSRALDAGWPKRSLARALRADGWTLLRNGAWAEPGRKPDLVTRLRAEQLLNPRLVVSHRSAAPLWRIETLTRASRTPLEFTDPELSHRPEGRDVRVYRTRLEPADVFERRGLRVTGPVRTLTDLLLTGPRDDALVAVESGLARRTVDGVRRAPLTDLDTISSALGARVQARARGAARACTWLRLCDPLAGSPAETIARLRMYGAGLRPESQVALRAPDGRRTVLDFFFRAEGLAVEIEGYAYHGARDAHRRDVIRFNSLQQCPEVRRVLRFTAEDVFHHPGRMIQEIRALLAAETGRGVV</sequence>